<protein>
    <submittedName>
        <fullName evidence="2">Uncharacterized protein</fullName>
    </submittedName>
</protein>
<organism evidence="2">
    <name type="scientific">termite gut metagenome</name>
    <dbReference type="NCBI Taxonomy" id="433724"/>
    <lineage>
        <taxon>unclassified sequences</taxon>
        <taxon>metagenomes</taxon>
        <taxon>organismal metagenomes</taxon>
    </lineage>
</organism>
<keyword evidence="1" id="KW-0812">Transmembrane</keyword>
<evidence type="ECO:0000256" key="1">
    <source>
        <dbReference type="SAM" id="Phobius"/>
    </source>
</evidence>
<name>A0A5J4S9K4_9ZZZZ</name>
<keyword evidence="1" id="KW-0472">Membrane</keyword>
<reference evidence="2" key="1">
    <citation type="submission" date="2019-03" db="EMBL/GenBank/DDBJ databases">
        <title>Single cell metagenomics reveals metabolic interactions within the superorganism composed of flagellate Streblomastix strix and complex community of Bacteroidetes bacteria on its surface.</title>
        <authorList>
            <person name="Treitli S.C."/>
            <person name="Kolisko M."/>
            <person name="Husnik F."/>
            <person name="Keeling P."/>
            <person name="Hampl V."/>
        </authorList>
    </citation>
    <scope>NUCLEOTIDE SEQUENCE</scope>
    <source>
        <strain evidence="2">STM</strain>
    </source>
</reference>
<gene>
    <name evidence="2" type="ORF">EZS27_010110</name>
</gene>
<sequence>MTGMLLQGRDFYCNRIHATFLLLPIAYVFATFPKGILQASSGIYVRLGSGHGSDMNRRGIGHESDRTVNQSVRSWFSVVFNRDTLIKCWN</sequence>
<feature type="transmembrane region" description="Helical" evidence="1">
    <location>
        <begin position="12"/>
        <end position="30"/>
    </location>
</feature>
<keyword evidence="1" id="KW-1133">Transmembrane helix</keyword>
<comment type="caution">
    <text evidence="2">The sequence shown here is derived from an EMBL/GenBank/DDBJ whole genome shotgun (WGS) entry which is preliminary data.</text>
</comment>
<dbReference type="EMBL" id="SNRY01000344">
    <property type="protein sequence ID" value="KAA6342115.1"/>
    <property type="molecule type" value="Genomic_DNA"/>
</dbReference>
<evidence type="ECO:0000313" key="2">
    <source>
        <dbReference type="EMBL" id="KAA6342115.1"/>
    </source>
</evidence>
<accession>A0A5J4S9K4</accession>
<dbReference type="AlphaFoldDB" id="A0A5J4S9K4"/>
<proteinExistence type="predicted"/>